<accession>A0A0F8WX16</accession>
<feature type="region of interest" description="Disordered" evidence="1">
    <location>
        <begin position="13"/>
        <end position="35"/>
    </location>
</feature>
<name>A0A0F8WX16_9ZZZZ</name>
<organism evidence="2">
    <name type="scientific">marine sediment metagenome</name>
    <dbReference type="NCBI Taxonomy" id="412755"/>
    <lineage>
        <taxon>unclassified sequences</taxon>
        <taxon>metagenomes</taxon>
        <taxon>ecological metagenomes</taxon>
    </lineage>
</organism>
<gene>
    <name evidence="2" type="ORF">LCGC14_3016610</name>
</gene>
<comment type="caution">
    <text evidence="2">The sequence shown here is derived from an EMBL/GenBank/DDBJ whole genome shotgun (WGS) entry which is preliminary data.</text>
</comment>
<evidence type="ECO:0000313" key="2">
    <source>
        <dbReference type="EMBL" id="KKK61208.1"/>
    </source>
</evidence>
<proteinExistence type="predicted"/>
<feature type="non-terminal residue" evidence="2">
    <location>
        <position position="96"/>
    </location>
</feature>
<evidence type="ECO:0000256" key="1">
    <source>
        <dbReference type="SAM" id="MobiDB-lite"/>
    </source>
</evidence>
<protein>
    <submittedName>
        <fullName evidence="2">Uncharacterized protein</fullName>
    </submittedName>
</protein>
<sequence>MLAVLVDSDDGYMDDGLDGRVPQPRSHVRHPRPVGLPHDALGIGVARGLARHGGPERIPLVIRPVLVLAQDFERLARDPHALQGFGGRDGVAADMD</sequence>
<dbReference type="AlphaFoldDB" id="A0A0F8WX16"/>
<reference evidence="2" key="1">
    <citation type="journal article" date="2015" name="Nature">
        <title>Complex archaea that bridge the gap between prokaryotes and eukaryotes.</title>
        <authorList>
            <person name="Spang A."/>
            <person name="Saw J.H."/>
            <person name="Jorgensen S.L."/>
            <person name="Zaremba-Niedzwiedzka K."/>
            <person name="Martijn J."/>
            <person name="Lind A.E."/>
            <person name="van Eijk R."/>
            <person name="Schleper C."/>
            <person name="Guy L."/>
            <person name="Ettema T.J."/>
        </authorList>
    </citation>
    <scope>NUCLEOTIDE SEQUENCE</scope>
</reference>
<dbReference type="EMBL" id="LAZR01062591">
    <property type="protein sequence ID" value="KKK61208.1"/>
    <property type="molecule type" value="Genomic_DNA"/>
</dbReference>